<reference evidence="2 3" key="1">
    <citation type="submission" date="2023-10" db="EMBL/GenBank/DDBJ databases">
        <title>Chromosome-scale genome assembly provides insights into flower coloration mechanisms of Canna indica.</title>
        <authorList>
            <person name="Li C."/>
        </authorList>
    </citation>
    <scope>NUCLEOTIDE SEQUENCE [LARGE SCALE GENOMIC DNA]</scope>
    <source>
        <tissue evidence="2">Flower</tissue>
    </source>
</reference>
<gene>
    <name evidence="2" type="ORF">Cni_G24986</name>
</gene>
<dbReference type="Proteomes" id="UP001327560">
    <property type="component" value="Chromosome 8"/>
</dbReference>
<evidence type="ECO:0000256" key="1">
    <source>
        <dbReference type="SAM" id="MobiDB-lite"/>
    </source>
</evidence>
<feature type="region of interest" description="Disordered" evidence="1">
    <location>
        <begin position="63"/>
        <end position="114"/>
    </location>
</feature>
<sequence length="114" mass="12059">MDHPLLRGRRLESCLEATSSPPQPKQKMAAVAAGPAEEVAGFVDDDGWLTVAVSAVRARRRLLPGDDGDHRRVGGDHASAAPVALREDSAGEPVGPRHRPTDGLGHVDGLMQLQ</sequence>
<dbReference type="EMBL" id="CP136897">
    <property type="protein sequence ID" value="WOL16204.1"/>
    <property type="molecule type" value="Genomic_DNA"/>
</dbReference>
<accession>A0AAQ3KWX1</accession>
<feature type="compositionally biased region" description="Basic and acidic residues" evidence="1">
    <location>
        <begin position="1"/>
        <end position="13"/>
    </location>
</feature>
<keyword evidence="3" id="KW-1185">Reference proteome</keyword>
<dbReference type="AlphaFoldDB" id="A0AAQ3KWX1"/>
<feature type="region of interest" description="Disordered" evidence="1">
    <location>
        <begin position="1"/>
        <end position="25"/>
    </location>
</feature>
<protein>
    <submittedName>
        <fullName evidence="2">Uncharacterized protein</fullName>
    </submittedName>
</protein>
<organism evidence="2 3">
    <name type="scientific">Canna indica</name>
    <name type="common">Indian-shot</name>
    <dbReference type="NCBI Taxonomy" id="4628"/>
    <lineage>
        <taxon>Eukaryota</taxon>
        <taxon>Viridiplantae</taxon>
        <taxon>Streptophyta</taxon>
        <taxon>Embryophyta</taxon>
        <taxon>Tracheophyta</taxon>
        <taxon>Spermatophyta</taxon>
        <taxon>Magnoliopsida</taxon>
        <taxon>Liliopsida</taxon>
        <taxon>Zingiberales</taxon>
        <taxon>Cannaceae</taxon>
        <taxon>Canna</taxon>
    </lineage>
</organism>
<feature type="compositionally biased region" description="Basic and acidic residues" evidence="1">
    <location>
        <begin position="63"/>
        <end position="75"/>
    </location>
</feature>
<evidence type="ECO:0000313" key="2">
    <source>
        <dbReference type="EMBL" id="WOL16204.1"/>
    </source>
</evidence>
<name>A0AAQ3KWX1_9LILI</name>
<proteinExistence type="predicted"/>
<evidence type="ECO:0000313" key="3">
    <source>
        <dbReference type="Proteomes" id="UP001327560"/>
    </source>
</evidence>